<evidence type="ECO:0000256" key="2">
    <source>
        <dbReference type="ARBA" id="ARBA00023163"/>
    </source>
</evidence>
<dbReference type="InterPro" id="IPR005158">
    <property type="entry name" value="BTAD"/>
</dbReference>
<dbReference type="RefSeq" id="WP_253886283.1">
    <property type="nucleotide sequence ID" value="NZ_BAAAVB010000004.1"/>
</dbReference>
<dbReference type="Gene3D" id="1.25.40.10">
    <property type="entry name" value="Tetratricopeptide repeat domain"/>
    <property type="match status" value="4"/>
</dbReference>
<keyword evidence="1" id="KW-0805">Transcription regulation</keyword>
<dbReference type="InterPro" id="IPR051677">
    <property type="entry name" value="AfsR-DnrI-RedD_regulator"/>
</dbReference>
<evidence type="ECO:0000313" key="4">
    <source>
        <dbReference type="EMBL" id="MCP2269276.1"/>
    </source>
</evidence>
<dbReference type="Gene3D" id="1.10.10.10">
    <property type="entry name" value="Winged helix-like DNA-binding domain superfamily/Winged helix DNA-binding domain"/>
    <property type="match status" value="1"/>
</dbReference>
<feature type="domain" description="Bacterial transcriptional activator" evidence="3">
    <location>
        <begin position="99"/>
        <end position="234"/>
    </location>
</feature>
<evidence type="ECO:0000313" key="5">
    <source>
        <dbReference type="Proteomes" id="UP001205185"/>
    </source>
</evidence>
<reference evidence="4 5" key="1">
    <citation type="submission" date="2022-06" db="EMBL/GenBank/DDBJ databases">
        <title>Genomic Encyclopedia of Archaeal and Bacterial Type Strains, Phase II (KMG-II): from individual species to whole genera.</title>
        <authorList>
            <person name="Goeker M."/>
        </authorList>
    </citation>
    <scope>NUCLEOTIDE SEQUENCE [LARGE SCALE GENOMIC DNA]</scope>
    <source>
        <strain evidence="4 5">DSM 44255</strain>
    </source>
</reference>
<gene>
    <name evidence="4" type="ORF">LV75_001764</name>
</gene>
<dbReference type="SMART" id="SM00028">
    <property type="entry name" value="TPR"/>
    <property type="match status" value="5"/>
</dbReference>
<proteinExistence type="predicted"/>
<accession>A0ABT1I9G8</accession>
<dbReference type="SMART" id="SM01043">
    <property type="entry name" value="BTAD"/>
    <property type="match status" value="1"/>
</dbReference>
<organism evidence="4 5">
    <name type="scientific">Actinokineospora diospyrosa</name>
    <dbReference type="NCBI Taxonomy" id="103728"/>
    <lineage>
        <taxon>Bacteria</taxon>
        <taxon>Bacillati</taxon>
        <taxon>Actinomycetota</taxon>
        <taxon>Actinomycetes</taxon>
        <taxon>Pseudonocardiales</taxon>
        <taxon>Pseudonocardiaceae</taxon>
        <taxon>Actinokineospora</taxon>
    </lineage>
</organism>
<name>A0ABT1I9G8_9PSEU</name>
<dbReference type="Proteomes" id="UP001205185">
    <property type="component" value="Unassembled WGS sequence"/>
</dbReference>
<evidence type="ECO:0000259" key="3">
    <source>
        <dbReference type="SMART" id="SM01043"/>
    </source>
</evidence>
<protein>
    <submittedName>
        <fullName evidence="4">DNA-binding transcriptional activator of the SARP family</fullName>
    </submittedName>
</protein>
<dbReference type="Pfam" id="PF03704">
    <property type="entry name" value="BTAD"/>
    <property type="match status" value="1"/>
</dbReference>
<dbReference type="EMBL" id="JAMTCO010000004">
    <property type="protein sequence ID" value="MCP2269276.1"/>
    <property type="molecule type" value="Genomic_DNA"/>
</dbReference>
<evidence type="ECO:0000256" key="1">
    <source>
        <dbReference type="ARBA" id="ARBA00023015"/>
    </source>
</evidence>
<dbReference type="InterPro" id="IPR011990">
    <property type="entry name" value="TPR-like_helical_dom_sf"/>
</dbReference>
<dbReference type="InterPro" id="IPR036388">
    <property type="entry name" value="WH-like_DNA-bd_sf"/>
</dbReference>
<dbReference type="SUPFAM" id="SSF46894">
    <property type="entry name" value="C-terminal effector domain of the bipartite response regulators"/>
    <property type="match status" value="1"/>
</dbReference>
<dbReference type="GO" id="GO:0003677">
    <property type="term" value="F:DNA binding"/>
    <property type="evidence" value="ECO:0007669"/>
    <property type="project" value="UniProtKB-KW"/>
</dbReference>
<keyword evidence="4" id="KW-0238">DNA-binding</keyword>
<keyword evidence="5" id="KW-1185">Reference proteome</keyword>
<dbReference type="PANTHER" id="PTHR35807:SF1">
    <property type="entry name" value="TRANSCRIPTIONAL REGULATOR REDD"/>
    <property type="match status" value="1"/>
</dbReference>
<sequence length="1345" mass="147286">MEFRVLEQVKAFNDAGTVLVLEPKLQVLLAMLLINQGAPVARRKLKSWLWDGKDRAETTFDGYVTDLRRTLVSAFKDRATLQPDGVGYLRLTVADPMCVDYRRFRTRVAAAKAADSDEKAVEELGAAIEEFRGEPLGALAGSELRNIRTDLDRQHRDACHDRAGRLIRLGWHPDALTELNRYRTRWAHDEDLFELWATAMIATGQHRLAREEFTHFDTTYKATPQLHTRMSSLLARSRDDVREQVWSESASAEAVSLFEGQCELGALHLPSALLRAEYGVVPFQHRADMLAALMAWIGDELPLSCLLITAEGGQGKTRLALKLCSMVGKQGWTAGMLRNDLPAEFLARVGAKGGRQLIVIDYAEGRVDQVISVVEALSARASAEPARVLLLSRSIGEWQDGLLEADDETAAAVLASMHELALPALVTDDDRPGEFARAATAFSTRLSRPPGLVPPPADLDDHRYRNALDIHAAALAAVLDEVEPAGRGPAWVDPVRRVLRHEHVYWERTIDTYALTDAHRGRLDQVVVAGTLFGAADRGEAVRLLSALPTFAGQPQDLVERFLTWSRDLYQGEALLNGMRPDRLGEDHAVTTIAKFPDLVTLLLTAAEAAQARQAITVLGRAAPRHTALVGAIENMVRSTPTRLVPIGMEVAPTLTNPTGLTSALSTVVSTSADRALLDAVVADLPPGSIALAEFAAVATGRALEVHRHSSLADAELAVLLSDHGTRLIAVNDLDAAVPVLVEAVRLHREMASERGEPMVKAALANALIELSSALYGLGHYDDSLDGSREAVALLRELAELDEDRFADELVLTSTEFAKQLLAAGEREEALALLDETAAICDRLSEDDLSYLPELAAVLQQQGYALAEAGRERESAEVFERAAQIFRPLAQHVPDAFAEDLASLLSNYSGIMFALGDAAEGVELADEALETAEMLVQTYGERFEALLAHVHNNRALAIGRQGHHSDAVQELTAAQRIFRRLADHRPEFHLADLAMALGNRAVHLRILGRLGEAVEDDTAAADIHRKLADSRPREFLPQLADTLVRLFLDYWVQDQWQRAHEAIAEAVVITTELMNTAPGESRPRHTTALYHLSQSFVPLGRNLRAAATAFESMRQARVLVREQPGAFDQLAAEITQLLGVTRSGQGQHRKALHAHNEALGRFRQLADQDAQKYLPSVAFVYAEMAKTQRFLGDRRGGPHQALRTSRKAEGIWRDLLTMGNEAAVGGLAGTLSNIAGILGESGDAVSSLAALDEAIVLGRQAHAKFPRLRRFDLWRDLRHKALVLSDESCDEAVTLLAEAHRLTGEVEDADVRAGMLDDLRRDIGVFDQQAVLRVWPDCSLVGDGY</sequence>
<dbReference type="InterPro" id="IPR019734">
    <property type="entry name" value="TPR_rpt"/>
</dbReference>
<comment type="caution">
    <text evidence="4">The sequence shown here is derived from an EMBL/GenBank/DDBJ whole genome shotgun (WGS) entry which is preliminary data.</text>
</comment>
<dbReference type="InterPro" id="IPR016032">
    <property type="entry name" value="Sig_transdc_resp-reg_C-effctor"/>
</dbReference>
<dbReference type="PANTHER" id="PTHR35807">
    <property type="entry name" value="TRANSCRIPTIONAL REGULATOR REDD-RELATED"/>
    <property type="match status" value="1"/>
</dbReference>
<dbReference type="SUPFAM" id="SSF48452">
    <property type="entry name" value="TPR-like"/>
    <property type="match status" value="4"/>
</dbReference>
<keyword evidence="2" id="KW-0804">Transcription</keyword>